<dbReference type="CDD" id="cd03224">
    <property type="entry name" value="ABC_TM1139_LivF_branched"/>
    <property type="match status" value="1"/>
</dbReference>
<accession>A0A7C5LDK4</accession>
<organism evidence="7">
    <name type="scientific">Caldiarchaeum subterraneum</name>
    <dbReference type="NCBI Taxonomy" id="311458"/>
    <lineage>
        <taxon>Archaea</taxon>
        <taxon>Nitrososphaerota</taxon>
        <taxon>Candidatus Caldarchaeales</taxon>
        <taxon>Candidatus Caldarchaeaceae</taxon>
        <taxon>Candidatus Caldarchaeum</taxon>
    </lineage>
</organism>
<evidence type="ECO:0000256" key="4">
    <source>
        <dbReference type="ARBA" id="ARBA00022840"/>
    </source>
</evidence>
<keyword evidence="5" id="KW-0029">Amino-acid transport</keyword>
<keyword evidence="2" id="KW-0813">Transport</keyword>
<evidence type="ECO:0000256" key="5">
    <source>
        <dbReference type="ARBA" id="ARBA00022970"/>
    </source>
</evidence>
<keyword evidence="4 7" id="KW-0067">ATP-binding</keyword>
<dbReference type="InterPro" id="IPR003593">
    <property type="entry name" value="AAA+_ATPase"/>
</dbReference>
<protein>
    <submittedName>
        <fullName evidence="7">ABC transporter ATP-binding protein</fullName>
    </submittedName>
</protein>
<keyword evidence="3" id="KW-0547">Nucleotide-binding</keyword>
<dbReference type="SUPFAM" id="SSF52540">
    <property type="entry name" value="P-loop containing nucleoside triphosphate hydrolases"/>
    <property type="match status" value="1"/>
</dbReference>
<dbReference type="InterPro" id="IPR003439">
    <property type="entry name" value="ABC_transporter-like_ATP-bd"/>
</dbReference>
<feature type="domain" description="ABC transporter" evidence="6">
    <location>
        <begin position="3"/>
        <end position="239"/>
    </location>
</feature>
<dbReference type="InterPro" id="IPR027417">
    <property type="entry name" value="P-loop_NTPase"/>
</dbReference>
<dbReference type="PANTHER" id="PTHR43820:SF4">
    <property type="entry name" value="HIGH-AFFINITY BRANCHED-CHAIN AMINO ACID TRANSPORT ATP-BINDING PROTEIN LIVF"/>
    <property type="match status" value="1"/>
</dbReference>
<gene>
    <name evidence="7" type="ORF">ENM11_07300</name>
</gene>
<dbReference type="SMART" id="SM00382">
    <property type="entry name" value="AAA"/>
    <property type="match status" value="1"/>
</dbReference>
<reference evidence="7" key="1">
    <citation type="journal article" date="2020" name="mSystems">
        <title>Genome- and Community-Level Interaction Insights into Carbon Utilization and Element Cycling Functions of Hydrothermarchaeota in Hydrothermal Sediment.</title>
        <authorList>
            <person name="Zhou Z."/>
            <person name="Liu Y."/>
            <person name="Xu W."/>
            <person name="Pan J."/>
            <person name="Luo Z.H."/>
            <person name="Li M."/>
        </authorList>
    </citation>
    <scope>NUCLEOTIDE SEQUENCE [LARGE SCALE GENOMIC DNA]</scope>
    <source>
        <strain evidence="7">SpSt-1056</strain>
    </source>
</reference>
<dbReference type="GO" id="GO:0016887">
    <property type="term" value="F:ATP hydrolysis activity"/>
    <property type="evidence" value="ECO:0007669"/>
    <property type="project" value="InterPro"/>
</dbReference>
<evidence type="ECO:0000259" key="6">
    <source>
        <dbReference type="PROSITE" id="PS50893"/>
    </source>
</evidence>
<comment type="similarity">
    <text evidence="1">Belongs to the ABC transporter superfamily.</text>
</comment>
<evidence type="ECO:0000313" key="7">
    <source>
        <dbReference type="EMBL" id="HHK68939.1"/>
    </source>
</evidence>
<sequence>MSLEIRNLTAGYGHTEVLHGVDVTVEAGRITAMIGPNGAGKTTLLKTIMGLVKCRSGSIMYKVDSRTEDLKLSGPHTRVKLGICMVPETGRVFQKMTVLENLKFAAYTIKDRTTIAKNMEMVFQIFPILDKRRNQLAGTMSGGEQAMLAIGKALMLNPKLILLDEPSLGLAPKVVADAYSKLREINELGVTLFIVEQNVDKALSVATHLYVLSQGRIVFSGNPRDIKKETLFAQYYAGYGEVAQK</sequence>
<dbReference type="PROSITE" id="PS00211">
    <property type="entry name" value="ABC_TRANSPORTER_1"/>
    <property type="match status" value="1"/>
</dbReference>
<dbReference type="GO" id="GO:0015807">
    <property type="term" value="P:L-amino acid transport"/>
    <property type="evidence" value="ECO:0007669"/>
    <property type="project" value="TreeGrafter"/>
</dbReference>
<dbReference type="Pfam" id="PF00005">
    <property type="entry name" value="ABC_tran"/>
    <property type="match status" value="1"/>
</dbReference>
<dbReference type="PROSITE" id="PS50893">
    <property type="entry name" value="ABC_TRANSPORTER_2"/>
    <property type="match status" value="1"/>
</dbReference>
<name>A0A7C5LDK4_CALS0</name>
<dbReference type="EMBL" id="DRWN01000061">
    <property type="protein sequence ID" value="HHK68939.1"/>
    <property type="molecule type" value="Genomic_DNA"/>
</dbReference>
<evidence type="ECO:0000256" key="2">
    <source>
        <dbReference type="ARBA" id="ARBA00022448"/>
    </source>
</evidence>
<dbReference type="Gene3D" id="3.40.50.300">
    <property type="entry name" value="P-loop containing nucleotide triphosphate hydrolases"/>
    <property type="match status" value="1"/>
</dbReference>
<comment type="caution">
    <text evidence="7">The sequence shown here is derived from an EMBL/GenBank/DDBJ whole genome shotgun (WGS) entry which is preliminary data.</text>
</comment>
<dbReference type="PANTHER" id="PTHR43820">
    <property type="entry name" value="HIGH-AFFINITY BRANCHED-CHAIN AMINO ACID TRANSPORT ATP-BINDING PROTEIN LIVF"/>
    <property type="match status" value="1"/>
</dbReference>
<dbReference type="GO" id="GO:0015658">
    <property type="term" value="F:branched-chain amino acid transmembrane transporter activity"/>
    <property type="evidence" value="ECO:0007669"/>
    <property type="project" value="TreeGrafter"/>
</dbReference>
<evidence type="ECO:0000256" key="3">
    <source>
        <dbReference type="ARBA" id="ARBA00022741"/>
    </source>
</evidence>
<proteinExistence type="inferred from homology"/>
<dbReference type="AlphaFoldDB" id="A0A7C5LDK4"/>
<dbReference type="InterPro" id="IPR052156">
    <property type="entry name" value="BCAA_Transport_ATP-bd_LivF"/>
</dbReference>
<evidence type="ECO:0000256" key="1">
    <source>
        <dbReference type="ARBA" id="ARBA00005417"/>
    </source>
</evidence>
<dbReference type="GO" id="GO:0005524">
    <property type="term" value="F:ATP binding"/>
    <property type="evidence" value="ECO:0007669"/>
    <property type="project" value="UniProtKB-KW"/>
</dbReference>
<dbReference type="InterPro" id="IPR017871">
    <property type="entry name" value="ABC_transporter-like_CS"/>
</dbReference>